<dbReference type="GeneID" id="94553497"/>
<dbReference type="EMBL" id="CP049889">
    <property type="protein sequence ID" value="QIK52233.1"/>
    <property type="molecule type" value="Genomic_DNA"/>
</dbReference>
<name>A0A6G7WIY4_9LACT</name>
<dbReference type="KEGG" id="jpo:G7058_09390"/>
<dbReference type="InterPro" id="IPR000515">
    <property type="entry name" value="MetI-like"/>
</dbReference>
<dbReference type="Pfam" id="PF00528">
    <property type="entry name" value="BPD_transp_1"/>
    <property type="match status" value="1"/>
</dbReference>
<feature type="transmembrane region" description="Helical" evidence="7">
    <location>
        <begin position="187"/>
        <end position="209"/>
    </location>
</feature>
<evidence type="ECO:0000256" key="2">
    <source>
        <dbReference type="ARBA" id="ARBA00022448"/>
    </source>
</evidence>
<sequence>MQKSVQKRVFISDIVFDVVKWIFLIFFFLATLYPILNTLAVSFNEGLDAIRGGITIFPRQFTLDNYRSVLSKKSLMTGAYNTVLRTVIGTVSQLFLTSLLAFVLSRKEFIFRTPITLLFIFTMYFNAGLIPNYLWLNRLGFTNTFWVYIIPGMISAFNLLVIRTYIRGIPESLVESAQIDGAGYFTIFMKVIIPLCKPVLATVALFIAVGQWNSWFDTMIYNGFSERYTTLQYELMKLLSSVTSQGANANDMKNAGASMVTPMSIRAATTIITALPIVCLYPFLQRYFISGLTIGGVKE</sequence>
<dbReference type="CDD" id="cd06261">
    <property type="entry name" value="TM_PBP2"/>
    <property type="match status" value="1"/>
</dbReference>
<dbReference type="SUPFAM" id="SSF161098">
    <property type="entry name" value="MetI-like"/>
    <property type="match status" value="1"/>
</dbReference>
<comment type="subcellular location">
    <subcellularLocation>
        <location evidence="1 7">Cell membrane</location>
        <topology evidence="1 7">Multi-pass membrane protein</topology>
    </subcellularLocation>
</comment>
<dbReference type="GO" id="GO:0055085">
    <property type="term" value="P:transmembrane transport"/>
    <property type="evidence" value="ECO:0007669"/>
    <property type="project" value="InterPro"/>
</dbReference>
<evidence type="ECO:0000313" key="10">
    <source>
        <dbReference type="Proteomes" id="UP000501830"/>
    </source>
</evidence>
<dbReference type="PANTHER" id="PTHR43744:SF9">
    <property type="entry name" value="POLYGALACTURONAN_RHAMNOGALACTURONAN TRANSPORT SYSTEM PERMEASE PROTEIN YTCP"/>
    <property type="match status" value="1"/>
</dbReference>
<organism evidence="9 10">
    <name type="scientific">Jeotgalibaca porci</name>
    <dbReference type="NCBI Taxonomy" id="1868793"/>
    <lineage>
        <taxon>Bacteria</taxon>
        <taxon>Bacillati</taxon>
        <taxon>Bacillota</taxon>
        <taxon>Bacilli</taxon>
        <taxon>Lactobacillales</taxon>
        <taxon>Carnobacteriaceae</taxon>
        <taxon>Jeotgalibaca</taxon>
    </lineage>
</organism>
<keyword evidence="6 7" id="KW-0472">Membrane</keyword>
<dbReference type="InterPro" id="IPR035906">
    <property type="entry name" value="MetI-like_sf"/>
</dbReference>
<evidence type="ECO:0000259" key="8">
    <source>
        <dbReference type="PROSITE" id="PS50928"/>
    </source>
</evidence>
<dbReference type="Gene3D" id="1.10.3720.10">
    <property type="entry name" value="MetI-like"/>
    <property type="match status" value="1"/>
</dbReference>
<evidence type="ECO:0000256" key="3">
    <source>
        <dbReference type="ARBA" id="ARBA00022475"/>
    </source>
</evidence>
<feature type="transmembrane region" description="Helical" evidence="7">
    <location>
        <begin position="115"/>
        <end position="134"/>
    </location>
</feature>
<feature type="domain" description="ABC transmembrane type-1" evidence="8">
    <location>
        <begin position="79"/>
        <end position="284"/>
    </location>
</feature>
<keyword evidence="2 7" id="KW-0813">Transport</keyword>
<dbReference type="PANTHER" id="PTHR43744">
    <property type="entry name" value="ABC TRANSPORTER PERMEASE PROTEIN MG189-RELATED-RELATED"/>
    <property type="match status" value="1"/>
</dbReference>
<comment type="similarity">
    <text evidence="7">Belongs to the binding-protein-dependent transport system permease family.</text>
</comment>
<dbReference type="AlphaFoldDB" id="A0A6G7WIY4"/>
<keyword evidence="10" id="KW-1185">Reference proteome</keyword>
<dbReference type="RefSeq" id="WP_166063298.1">
    <property type="nucleotide sequence ID" value="NZ_CP049889.1"/>
</dbReference>
<feature type="transmembrane region" description="Helical" evidence="7">
    <location>
        <begin position="146"/>
        <end position="166"/>
    </location>
</feature>
<evidence type="ECO:0000256" key="7">
    <source>
        <dbReference type="RuleBase" id="RU363032"/>
    </source>
</evidence>
<evidence type="ECO:0000256" key="6">
    <source>
        <dbReference type="ARBA" id="ARBA00023136"/>
    </source>
</evidence>
<reference evidence="9 10" key="1">
    <citation type="journal article" date="2017" name="Int. J. Syst. Evol. Microbiol.">
        <title>Jeotgalibaca porci sp. nov. and Jeotgalibaca arthritidis sp. nov., isolated from pigs, and emended description of the genus Jeotgalibaca.</title>
        <authorList>
            <person name="Zamora L."/>
            <person name="Perez-Sancho M."/>
            <person name="Dominguez L."/>
            <person name="Fernandez-Garayzabal J.F."/>
            <person name="Vela A.I."/>
        </authorList>
    </citation>
    <scope>NUCLEOTIDE SEQUENCE [LARGE SCALE GENOMIC DNA]</scope>
    <source>
        <strain evidence="9 10">CCUG 69148</strain>
    </source>
</reference>
<evidence type="ECO:0000256" key="5">
    <source>
        <dbReference type="ARBA" id="ARBA00022989"/>
    </source>
</evidence>
<protein>
    <submittedName>
        <fullName evidence="9">Carbohydrate ABC transporter permease</fullName>
    </submittedName>
</protein>
<evidence type="ECO:0000256" key="4">
    <source>
        <dbReference type="ARBA" id="ARBA00022692"/>
    </source>
</evidence>
<keyword evidence="5 7" id="KW-1133">Transmembrane helix</keyword>
<proteinExistence type="inferred from homology"/>
<feature type="transmembrane region" description="Helical" evidence="7">
    <location>
        <begin position="263"/>
        <end position="284"/>
    </location>
</feature>
<feature type="transmembrane region" description="Helical" evidence="7">
    <location>
        <begin position="83"/>
        <end position="103"/>
    </location>
</feature>
<dbReference type="GO" id="GO:0005886">
    <property type="term" value="C:plasma membrane"/>
    <property type="evidence" value="ECO:0007669"/>
    <property type="project" value="UniProtKB-SubCell"/>
</dbReference>
<dbReference type="Proteomes" id="UP000501830">
    <property type="component" value="Chromosome"/>
</dbReference>
<dbReference type="PROSITE" id="PS50928">
    <property type="entry name" value="ABC_TM1"/>
    <property type="match status" value="1"/>
</dbReference>
<keyword evidence="4 7" id="KW-0812">Transmembrane</keyword>
<accession>A0A6G7WIY4</accession>
<evidence type="ECO:0000256" key="1">
    <source>
        <dbReference type="ARBA" id="ARBA00004651"/>
    </source>
</evidence>
<evidence type="ECO:0000313" key="9">
    <source>
        <dbReference type="EMBL" id="QIK52233.1"/>
    </source>
</evidence>
<gene>
    <name evidence="9" type="ORF">G7058_09390</name>
</gene>
<keyword evidence="3" id="KW-1003">Cell membrane</keyword>
<feature type="transmembrane region" description="Helical" evidence="7">
    <location>
        <begin position="21"/>
        <end position="43"/>
    </location>
</feature>